<dbReference type="PANTHER" id="PTHR10302:SF0">
    <property type="entry name" value="SINGLE-STRANDED DNA-BINDING PROTEIN, MITOCHONDRIAL"/>
    <property type="match status" value="1"/>
</dbReference>
<proteinExistence type="inferred from homology"/>
<sequence>MMSIRNKVQLVGHVGQNPEIKEFGDSGKLARLSLATNEGYRNKEGQWVEQTTWHNLIGWRFVAERIEKYVQKGAYVMIEGKLVNRDYTDKDNVKRYITEVEVENFLILDKKSADSAGSYQSNGTSSENVIKASEEDENFPF</sequence>
<feature type="compositionally biased region" description="Polar residues" evidence="4">
    <location>
        <begin position="115"/>
        <end position="128"/>
    </location>
</feature>
<dbReference type="AlphaFoldDB" id="A0A9X4N0G5"/>
<evidence type="ECO:0000256" key="2">
    <source>
        <dbReference type="HAMAP-Rule" id="MF_00984"/>
    </source>
</evidence>
<dbReference type="PANTHER" id="PTHR10302">
    <property type="entry name" value="SINGLE-STRANDED DNA-BINDING PROTEIN"/>
    <property type="match status" value="1"/>
</dbReference>
<dbReference type="Gene3D" id="2.40.50.140">
    <property type="entry name" value="Nucleic acid-binding proteins"/>
    <property type="match status" value="1"/>
</dbReference>
<dbReference type="InterPro" id="IPR000424">
    <property type="entry name" value="Primosome_PriB/ssb"/>
</dbReference>
<dbReference type="GO" id="GO:0006260">
    <property type="term" value="P:DNA replication"/>
    <property type="evidence" value="ECO:0007669"/>
    <property type="project" value="InterPro"/>
</dbReference>
<dbReference type="GO" id="GO:0003697">
    <property type="term" value="F:single-stranded DNA binding"/>
    <property type="evidence" value="ECO:0007669"/>
    <property type="project" value="UniProtKB-UniRule"/>
</dbReference>
<dbReference type="PIRSF" id="PIRSF002070">
    <property type="entry name" value="SSB"/>
    <property type="match status" value="1"/>
</dbReference>
<dbReference type="Pfam" id="PF00436">
    <property type="entry name" value="SSB"/>
    <property type="match status" value="1"/>
</dbReference>
<dbReference type="PROSITE" id="PS50935">
    <property type="entry name" value="SSB"/>
    <property type="match status" value="1"/>
</dbReference>
<evidence type="ECO:0000313" key="6">
    <source>
        <dbReference type="Proteomes" id="UP001152599"/>
    </source>
</evidence>
<evidence type="ECO:0000256" key="4">
    <source>
        <dbReference type="SAM" id="MobiDB-lite"/>
    </source>
</evidence>
<evidence type="ECO:0000256" key="1">
    <source>
        <dbReference type="ARBA" id="ARBA00023125"/>
    </source>
</evidence>
<reference evidence="5" key="1">
    <citation type="submission" date="2022-07" db="EMBL/GenBank/DDBJ databases">
        <title>Description and genome-wide analysis of Profundicola chukchiensis gen. nov., sp. nov., marine bacteria isolated from bottom sediments of the Chukchi Sea.</title>
        <authorList>
            <person name="Romanenko L."/>
            <person name="Otstavnykh N."/>
            <person name="Kurilenko V."/>
            <person name="Eremeev V."/>
            <person name="Velansky P."/>
            <person name="Mikhailov V."/>
            <person name="Isaeva M."/>
        </authorList>
    </citation>
    <scope>NUCLEOTIDE SEQUENCE</scope>
    <source>
        <strain evidence="5">KMM 9713</strain>
    </source>
</reference>
<dbReference type="Proteomes" id="UP001152599">
    <property type="component" value="Unassembled WGS sequence"/>
</dbReference>
<dbReference type="EMBL" id="JANCMU010000004">
    <property type="protein sequence ID" value="MDG4946415.1"/>
    <property type="molecule type" value="Genomic_DNA"/>
</dbReference>
<organism evidence="5 6">
    <name type="scientific">Profundicola chukchiensis</name>
    <dbReference type="NCBI Taxonomy" id="2961959"/>
    <lineage>
        <taxon>Bacteria</taxon>
        <taxon>Pseudomonadati</taxon>
        <taxon>Bacteroidota</taxon>
        <taxon>Flavobacteriia</taxon>
        <taxon>Flavobacteriales</taxon>
        <taxon>Weeksellaceae</taxon>
        <taxon>Profundicola</taxon>
    </lineage>
</organism>
<keyword evidence="1 2" id="KW-0238">DNA-binding</keyword>
<name>A0A9X4N0G5_9FLAO</name>
<dbReference type="InterPro" id="IPR012340">
    <property type="entry name" value="NA-bd_OB-fold"/>
</dbReference>
<keyword evidence="6" id="KW-1185">Reference proteome</keyword>
<evidence type="ECO:0000256" key="3">
    <source>
        <dbReference type="PIRNR" id="PIRNR002070"/>
    </source>
</evidence>
<comment type="subunit">
    <text evidence="2">Homotetramer.</text>
</comment>
<accession>A0A9X4N0G5</accession>
<feature type="region of interest" description="Disordered" evidence="4">
    <location>
        <begin position="114"/>
        <end position="141"/>
    </location>
</feature>
<dbReference type="NCBIfam" id="TIGR00621">
    <property type="entry name" value="ssb"/>
    <property type="match status" value="1"/>
</dbReference>
<dbReference type="CDD" id="cd04496">
    <property type="entry name" value="SSB_OBF"/>
    <property type="match status" value="1"/>
</dbReference>
<gene>
    <name evidence="5" type="primary">ssb</name>
    <name evidence="5" type="ORF">NMK71_08310</name>
</gene>
<evidence type="ECO:0000313" key="5">
    <source>
        <dbReference type="EMBL" id="MDG4946415.1"/>
    </source>
</evidence>
<dbReference type="SUPFAM" id="SSF50249">
    <property type="entry name" value="Nucleic acid-binding proteins"/>
    <property type="match status" value="1"/>
</dbReference>
<comment type="caution">
    <text evidence="5">The sequence shown here is derived from an EMBL/GenBank/DDBJ whole genome shotgun (WGS) entry which is preliminary data.</text>
</comment>
<protein>
    <recommendedName>
        <fullName evidence="2 3">Single-stranded DNA-binding protein</fullName>
        <shortName evidence="2">SSB</shortName>
    </recommendedName>
</protein>
<dbReference type="HAMAP" id="MF_00984">
    <property type="entry name" value="SSB"/>
    <property type="match status" value="1"/>
</dbReference>
<dbReference type="InterPro" id="IPR011344">
    <property type="entry name" value="ssDNA-bd"/>
</dbReference>
<dbReference type="GO" id="GO:0009295">
    <property type="term" value="C:nucleoid"/>
    <property type="evidence" value="ECO:0007669"/>
    <property type="project" value="TreeGrafter"/>
</dbReference>
<comment type="caution">
    <text evidence="2">Lacks conserved residue(s) required for the propagation of feature annotation.</text>
</comment>